<evidence type="ECO:0000256" key="2">
    <source>
        <dbReference type="SAM" id="MobiDB-lite"/>
    </source>
</evidence>
<proteinExistence type="predicted"/>
<comment type="caution">
    <text evidence="3">The sequence shown here is derived from an EMBL/GenBank/DDBJ whole genome shotgun (WGS) entry which is preliminary data.</text>
</comment>
<organism evidence="3 4">
    <name type="scientific">Porphyridium purpureum</name>
    <name type="common">Red alga</name>
    <name type="synonym">Porphyridium cruentum</name>
    <dbReference type="NCBI Taxonomy" id="35688"/>
    <lineage>
        <taxon>Eukaryota</taxon>
        <taxon>Rhodophyta</taxon>
        <taxon>Bangiophyceae</taxon>
        <taxon>Porphyridiales</taxon>
        <taxon>Porphyridiaceae</taxon>
        <taxon>Porphyridium</taxon>
    </lineage>
</organism>
<feature type="coiled-coil region" evidence="1">
    <location>
        <begin position="126"/>
        <end position="188"/>
    </location>
</feature>
<keyword evidence="4" id="KW-1185">Reference proteome</keyword>
<protein>
    <submittedName>
        <fullName evidence="3">Uncharacterized protein</fullName>
    </submittedName>
</protein>
<dbReference type="Proteomes" id="UP000324585">
    <property type="component" value="Unassembled WGS sequence"/>
</dbReference>
<sequence length="276" mass="31129">MQDFFSPLEGSLYSSKGCLDICLSQPPEFRTELLFSNRVSPIPTQSNRGSRHSQPKGLVIPSGTAETRRMQTVGMGPIVDGQELDAAITERTYLCRNAPLDHELNFLSGLIEEGARESPPRGTLNREQGARLLDEIKRQRERAQADLAVITREGEVCEAESRELEAALQVVNQRIENAKARYELEERLFEAREKVEVLRAHVHGLRPIDQSRSEGEAETKKHAALEAELERGNRLLNQLERHLFLVRQSAAQIESELQLYAGEEPMEDCSFLSKNP</sequence>
<dbReference type="EMBL" id="VRMN01000006">
    <property type="protein sequence ID" value="KAA8493566.1"/>
    <property type="molecule type" value="Genomic_DNA"/>
</dbReference>
<evidence type="ECO:0000256" key="1">
    <source>
        <dbReference type="SAM" id="Coils"/>
    </source>
</evidence>
<reference evidence="4" key="1">
    <citation type="journal article" date="2019" name="Nat. Commun.">
        <title>Expansion of phycobilisome linker gene families in mesophilic red algae.</title>
        <authorList>
            <person name="Lee J."/>
            <person name="Kim D."/>
            <person name="Bhattacharya D."/>
            <person name="Yoon H.S."/>
        </authorList>
    </citation>
    <scope>NUCLEOTIDE SEQUENCE [LARGE SCALE GENOMIC DNA]</scope>
    <source>
        <strain evidence="4">CCMP 1328</strain>
    </source>
</reference>
<evidence type="ECO:0000313" key="4">
    <source>
        <dbReference type="Proteomes" id="UP000324585"/>
    </source>
</evidence>
<gene>
    <name evidence="3" type="ORF">FVE85_4703</name>
</gene>
<name>A0A5J4YQL7_PORPP</name>
<keyword evidence="1" id="KW-0175">Coiled coil</keyword>
<dbReference type="AlphaFoldDB" id="A0A5J4YQL7"/>
<accession>A0A5J4YQL7</accession>
<feature type="region of interest" description="Disordered" evidence="2">
    <location>
        <begin position="40"/>
        <end position="60"/>
    </location>
</feature>
<evidence type="ECO:0000313" key="3">
    <source>
        <dbReference type="EMBL" id="KAA8493566.1"/>
    </source>
</evidence>